<dbReference type="Gene3D" id="3.80.10.10">
    <property type="entry name" value="Ribonuclease Inhibitor"/>
    <property type="match status" value="1"/>
</dbReference>
<dbReference type="Proteomes" id="UP000077266">
    <property type="component" value="Unassembled WGS sequence"/>
</dbReference>
<dbReference type="EMBL" id="KV426048">
    <property type="protein sequence ID" value="KZV90468.1"/>
    <property type="molecule type" value="Genomic_DNA"/>
</dbReference>
<dbReference type="Pfam" id="PF12937">
    <property type="entry name" value="F-box-like"/>
    <property type="match status" value="1"/>
</dbReference>
<proteinExistence type="predicted"/>
<dbReference type="InParanoid" id="A0A165GG54"/>
<gene>
    <name evidence="2" type="ORF">EXIGLDRAFT_720326</name>
</gene>
<dbReference type="AlphaFoldDB" id="A0A165GG54"/>
<name>A0A165GG54_EXIGL</name>
<dbReference type="PROSITE" id="PS50181">
    <property type="entry name" value="FBOX"/>
    <property type="match status" value="1"/>
</dbReference>
<dbReference type="PANTHER" id="PTHR38926:SF5">
    <property type="entry name" value="F-BOX AND LEUCINE-RICH REPEAT PROTEIN 6"/>
    <property type="match status" value="1"/>
</dbReference>
<keyword evidence="3" id="KW-1185">Reference proteome</keyword>
<evidence type="ECO:0000259" key="1">
    <source>
        <dbReference type="PROSITE" id="PS50181"/>
    </source>
</evidence>
<sequence>MTSSYSLPPDLELGLCATATRVTADAMDPERQRTSEAKSRSFDGTGKALLCSLDDLPSRLARDSARHTRAELPNEVWAMIWQDLPLLDLLDVTHVCHYWRNIALASPRVWSVLDYRFFQHRSSCKCRECISKTPKRVRSSPRIFSMILPRSSRLPLSIRIKNSANDCGRQLFAAVKVLASLLRPHASRISRLDVSVSIATVLPDLVEGVGSFPSLVRLAASTGVTWESITMPLASERFDAPALRYLSLVGNWCNEHNTTFHFPAVQTLRVTHESRVGVKRLLDACPNVSSLDVWWFVDFALETDTVENEAFRIRVSRIRRVALLNWVRAMYDCSDRADYSYAFEGKPAEGCISIFSDVGAATDLVEDDSYNALIRRSLEFSSREAKHLSTIWSRTFDGSQLKHIECHWSLWFLIAAAMPSLPALEILRFTRWPIIDLKPACGEQFPSLRRRDSPYCIVTSDWWNSVVESLKIEVSSVTIEFRNIGMDVDLTDLCDARHTIREGASETLLGTAL</sequence>
<dbReference type="SUPFAM" id="SSF81383">
    <property type="entry name" value="F-box domain"/>
    <property type="match status" value="1"/>
</dbReference>
<evidence type="ECO:0000313" key="2">
    <source>
        <dbReference type="EMBL" id="KZV90468.1"/>
    </source>
</evidence>
<accession>A0A165GG54</accession>
<reference evidence="2 3" key="1">
    <citation type="journal article" date="2016" name="Mol. Biol. Evol.">
        <title>Comparative Genomics of Early-Diverging Mushroom-Forming Fungi Provides Insights into the Origins of Lignocellulose Decay Capabilities.</title>
        <authorList>
            <person name="Nagy L.G."/>
            <person name="Riley R."/>
            <person name="Tritt A."/>
            <person name="Adam C."/>
            <person name="Daum C."/>
            <person name="Floudas D."/>
            <person name="Sun H."/>
            <person name="Yadav J.S."/>
            <person name="Pangilinan J."/>
            <person name="Larsson K.H."/>
            <person name="Matsuura K."/>
            <person name="Barry K."/>
            <person name="Labutti K."/>
            <person name="Kuo R."/>
            <person name="Ohm R.A."/>
            <person name="Bhattacharya S.S."/>
            <person name="Shirouzu T."/>
            <person name="Yoshinaga Y."/>
            <person name="Martin F.M."/>
            <person name="Grigoriev I.V."/>
            <person name="Hibbett D.S."/>
        </authorList>
    </citation>
    <scope>NUCLEOTIDE SEQUENCE [LARGE SCALE GENOMIC DNA]</scope>
    <source>
        <strain evidence="2 3">HHB12029</strain>
    </source>
</reference>
<protein>
    <recommendedName>
        <fullName evidence="1">F-box domain-containing protein</fullName>
    </recommendedName>
</protein>
<organism evidence="2 3">
    <name type="scientific">Exidia glandulosa HHB12029</name>
    <dbReference type="NCBI Taxonomy" id="1314781"/>
    <lineage>
        <taxon>Eukaryota</taxon>
        <taxon>Fungi</taxon>
        <taxon>Dikarya</taxon>
        <taxon>Basidiomycota</taxon>
        <taxon>Agaricomycotina</taxon>
        <taxon>Agaricomycetes</taxon>
        <taxon>Auriculariales</taxon>
        <taxon>Exidiaceae</taxon>
        <taxon>Exidia</taxon>
    </lineage>
</organism>
<dbReference type="InterPro" id="IPR032675">
    <property type="entry name" value="LRR_dom_sf"/>
</dbReference>
<dbReference type="PANTHER" id="PTHR38926">
    <property type="entry name" value="F-BOX DOMAIN CONTAINING PROTEIN, EXPRESSED"/>
    <property type="match status" value="1"/>
</dbReference>
<dbReference type="InterPro" id="IPR001810">
    <property type="entry name" value="F-box_dom"/>
</dbReference>
<dbReference type="InterPro" id="IPR036047">
    <property type="entry name" value="F-box-like_dom_sf"/>
</dbReference>
<feature type="domain" description="F-box" evidence="1">
    <location>
        <begin position="66"/>
        <end position="113"/>
    </location>
</feature>
<dbReference type="OrthoDB" id="3365698at2759"/>
<evidence type="ECO:0000313" key="3">
    <source>
        <dbReference type="Proteomes" id="UP000077266"/>
    </source>
</evidence>